<dbReference type="OrthoDB" id="457670at2"/>
<dbReference type="Proteomes" id="UP000254572">
    <property type="component" value="Unassembled WGS sequence"/>
</dbReference>
<evidence type="ECO:0000256" key="4">
    <source>
        <dbReference type="ARBA" id="ARBA00022989"/>
    </source>
</evidence>
<feature type="transmembrane region" description="Helical" evidence="6">
    <location>
        <begin position="179"/>
        <end position="201"/>
    </location>
</feature>
<dbReference type="AlphaFoldDB" id="A0A381E1H4"/>
<dbReference type="GO" id="GO:0005886">
    <property type="term" value="C:plasma membrane"/>
    <property type="evidence" value="ECO:0007669"/>
    <property type="project" value="UniProtKB-SubCell"/>
</dbReference>
<keyword evidence="3 6" id="KW-0812">Transmembrane</keyword>
<evidence type="ECO:0000256" key="6">
    <source>
        <dbReference type="RuleBase" id="RU363041"/>
    </source>
</evidence>
<keyword evidence="4 6" id="KW-1133">Transmembrane helix</keyword>
<feature type="transmembrane region" description="Helical" evidence="6">
    <location>
        <begin position="109"/>
        <end position="127"/>
    </location>
</feature>
<feature type="transmembrane region" description="Helical" evidence="6">
    <location>
        <begin position="246"/>
        <end position="264"/>
    </location>
</feature>
<dbReference type="Pfam" id="PF01925">
    <property type="entry name" value="TauE"/>
    <property type="match status" value="1"/>
</dbReference>
<dbReference type="PANTHER" id="PTHR43483">
    <property type="entry name" value="MEMBRANE TRANSPORTER PROTEIN HI_0806-RELATED"/>
    <property type="match status" value="1"/>
</dbReference>
<reference evidence="7 8" key="1">
    <citation type="submission" date="2018-06" db="EMBL/GenBank/DDBJ databases">
        <authorList>
            <consortium name="Pathogen Informatics"/>
            <person name="Doyle S."/>
        </authorList>
    </citation>
    <scope>NUCLEOTIDE SEQUENCE [LARGE SCALE GENOMIC DNA]</scope>
    <source>
        <strain evidence="7 8">NCTC13294</strain>
    </source>
</reference>
<evidence type="ECO:0000256" key="3">
    <source>
        <dbReference type="ARBA" id="ARBA00022692"/>
    </source>
</evidence>
<name>A0A381E1H4_9GAMM</name>
<proteinExistence type="inferred from homology"/>
<feature type="transmembrane region" description="Helical" evidence="6">
    <location>
        <begin position="83"/>
        <end position="103"/>
    </location>
</feature>
<dbReference type="RefSeq" id="WP_115610841.1">
    <property type="nucleotide sequence ID" value="NZ_JBHLZC010000001.1"/>
</dbReference>
<keyword evidence="6" id="KW-1003">Cell membrane</keyword>
<evidence type="ECO:0000256" key="2">
    <source>
        <dbReference type="ARBA" id="ARBA00009142"/>
    </source>
</evidence>
<accession>A0A381E1H4</accession>
<sequence>MLALSVLIPLLTAGALAGFLAGLFGIGGGLLIVPIVLWLLETQHLGGMHIQHLAIGTSFAVMVCTTFSGALAHARRRSVRWDIVCRMAPTMVGGALLGSLLAARIPAHYLQLFFIAFVCAIALQMLCRYRPQTGRHLPGTVGICLSGGVIGLLSSWVGIGGGTLSVPFMLRGNVPVHQAIGTSGALAWPMALSGAVGYLLAGWHVTGLPSGSLGYCYLPAAAVLALSTLCLAPVGVKIAHRLPDSALQRAFGLYLLIIAAHMLWKVHPHF</sequence>
<keyword evidence="5 6" id="KW-0472">Membrane</keyword>
<feature type="transmembrane region" description="Helical" evidence="6">
    <location>
        <begin position="52"/>
        <end position="71"/>
    </location>
</feature>
<dbReference type="PANTHER" id="PTHR43483:SF3">
    <property type="entry name" value="MEMBRANE TRANSPORTER PROTEIN HI_0806-RELATED"/>
    <property type="match status" value="1"/>
</dbReference>
<feature type="transmembrane region" description="Helical" evidence="6">
    <location>
        <begin position="213"/>
        <end position="234"/>
    </location>
</feature>
<comment type="subcellular location">
    <subcellularLocation>
        <location evidence="6">Cell membrane</location>
        <topology evidence="6">Multi-pass membrane protein</topology>
    </subcellularLocation>
    <subcellularLocation>
        <location evidence="1">Membrane</location>
        <topology evidence="1">Multi-pass membrane protein</topology>
    </subcellularLocation>
</comment>
<keyword evidence="8" id="KW-1185">Reference proteome</keyword>
<evidence type="ECO:0000256" key="5">
    <source>
        <dbReference type="ARBA" id="ARBA00023136"/>
    </source>
</evidence>
<evidence type="ECO:0000313" key="8">
    <source>
        <dbReference type="Proteomes" id="UP000254572"/>
    </source>
</evidence>
<dbReference type="EMBL" id="UFUW01000001">
    <property type="protein sequence ID" value="SUX19676.1"/>
    <property type="molecule type" value="Genomic_DNA"/>
</dbReference>
<evidence type="ECO:0000256" key="1">
    <source>
        <dbReference type="ARBA" id="ARBA00004141"/>
    </source>
</evidence>
<evidence type="ECO:0000313" key="7">
    <source>
        <dbReference type="EMBL" id="SUX19676.1"/>
    </source>
</evidence>
<feature type="transmembrane region" description="Helical" evidence="6">
    <location>
        <begin position="7"/>
        <end position="40"/>
    </location>
</feature>
<gene>
    <name evidence="7" type="ORF">NCTC13294_00572</name>
</gene>
<protein>
    <recommendedName>
        <fullName evidence="6">Probable membrane transporter protein</fullName>
    </recommendedName>
</protein>
<dbReference type="InterPro" id="IPR002781">
    <property type="entry name" value="TM_pro_TauE-like"/>
</dbReference>
<feature type="transmembrane region" description="Helical" evidence="6">
    <location>
        <begin position="139"/>
        <end position="159"/>
    </location>
</feature>
<comment type="similarity">
    <text evidence="2 6">Belongs to the 4-toluene sulfonate uptake permease (TSUP) (TC 2.A.102) family.</text>
</comment>
<organism evidence="7 8">
    <name type="scientific">Cardiobacterium valvarum</name>
    <dbReference type="NCBI Taxonomy" id="194702"/>
    <lineage>
        <taxon>Bacteria</taxon>
        <taxon>Pseudomonadati</taxon>
        <taxon>Pseudomonadota</taxon>
        <taxon>Gammaproteobacteria</taxon>
        <taxon>Cardiobacteriales</taxon>
        <taxon>Cardiobacteriaceae</taxon>
        <taxon>Cardiobacterium</taxon>
    </lineage>
</organism>